<accession>A0AAG5CS25</accession>
<dbReference type="CDD" id="cd19941">
    <property type="entry name" value="TIL"/>
    <property type="match status" value="1"/>
</dbReference>
<evidence type="ECO:0000313" key="3">
    <source>
        <dbReference type="EnsemblMetazoa" id="ENSAATROPP001615"/>
    </source>
</evidence>
<protein>
    <recommendedName>
        <fullName evidence="2">TIL domain-containing protein</fullName>
    </recommendedName>
</protein>
<proteinExistence type="predicted"/>
<evidence type="ECO:0000256" key="1">
    <source>
        <dbReference type="SAM" id="SignalP"/>
    </source>
</evidence>
<keyword evidence="4" id="KW-1185">Reference proteome</keyword>
<feature type="signal peptide" evidence="1">
    <location>
        <begin position="1"/>
        <end position="20"/>
    </location>
</feature>
<organism evidence="3 4">
    <name type="scientific">Anopheles atroparvus</name>
    <name type="common">European mosquito</name>
    <dbReference type="NCBI Taxonomy" id="41427"/>
    <lineage>
        <taxon>Eukaryota</taxon>
        <taxon>Metazoa</taxon>
        <taxon>Ecdysozoa</taxon>
        <taxon>Arthropoda</taxon>
        <taxon>Hexapoda</taxon>
        <taxon>Insecta</taxon>
        <taxon>Pterygota</taxon>
        <taxon>Neoptera</taxon>
        <taxon>Endopterygota</taxon>
        <taxon>Diptera</taxon>
        <taxon>Nematocera</taxon>
        <taxon>Culicoidea</taxon>
        <taxon>Culicidae</taxon>
        <taxon>Anophelinae</taxon>
        <taxon>Anopheles</taxon>
    </lineage>
</organism>
<dbReference type="InterPro" id="IPR002919">
    <property type="entry name" value="TIL_dom"/>
</dbReference>
<reference evidence="3" key="1">
    <citation type="submission" date="2024-04" db="UniProtKB">
        <authorList>
            <consortium name="EnsemblMetazoa"/>
        </authorList>
    </citation>
    <scope>IDENTIFICATION</scope>
    <source>
        <strain evidence="3">EBRO</strain>
    </source>
</reference>
<dbReference type="InterPro" id="IPR036084">
    <property type="entry name" value="Ser_inhib-like_sf"/>
</dbReference>
<name>A0AAG5CS25_ANOAO</name>
<dbReference type="EnsemblMetazoa" id="ENSAATROPT001678">
    <property type="protein sequence ID" value="ENSAATROPP001615"/>
    <property type="gene ID" value="ENSAATROPG001321"/>
</dbReference>
<sequence length="100" mass="10665">MVSVLRLLFFCCLFVSAALAQRSYCKGLAALAAIFPGTTPSPPPCPANEEYSCCGTCVEPYCKNRKVPVCLVCAEGCFCKSGFIREVIGGKCITPKSCPK</sequence>
<feature type="domain" description="TIL" evidence="2">
    <location>
        <begin position="45"/>
        <end position="98"/>
    </location>
</feature>
<dbReference type="Pfam" id="PF01826">
    <property type="entry name" value="TIL"/>
    <property type="match status" value="1"/>
</dbReference>
<dbReference type="Proteomes" id="UP000075880">
    <property type="component" value="Unassembled WGS sequence"/>
</dbReference>
<evidence type="ECO:0000313" key="4">
    <source>
        <dbReference type="Proteomes" id="UP000075880"/>
    </source>
</evidence>
<feature type="chain" id="PRO_5042514710" description="TIL domain-containing protein" evidence="1">
    <location>
        <begin position="21"/>
        <end position="100"/>
    </location>
</feature>
<dbReference type="SUPFAM" id="SSF57567">
    <property type="entry name" value="Serine protease inhibitors"/>
    <property type="match status" value="1"/>
</dbReference>
<dbReference type="AlphaFoldDB" id="A0AAG5CS25"/>
<evidence type="ECO:0000259" key="2">
    <source>
        <dbReference type="Pfam" id="PF01826"/>
    </source>
</evidence>
<dbReference type="Gene3D" id="2.10.25.10">
    <property type="entry name" value="Laminin"/>
    <property type="match status" value="1"/>
</dbReference>
<keyword evidence="1" id="KW-0732">Signal</keyword>